<name>A0A4C1VQ95_EUMVA</name>
<comment type="caution">
    <text evidence="1">The sequence shown here is derived from an EMBL/GenBank/DDBJ whole genome shotgun (WGS) entry which is preliminary data.</text>
</comment>
<evidence type="ECO:0000313" key="1">
    <source>
        <dbReference type="EMBL" id="GBP40811.1"/>
    </source>
</evidence>
<proteinExistence type="predicted"/>
<dbReference type="OrthoDB" id="10017160at2759"/>
<dbReference type="InterPro" id="IPR036397">
    <property type="entry name" value="RNaseH_sf"/>
</dbReference>
<dbReference type="Gene3D" id="3.30.420.10">
    <property type="entry name" value="Ribonuclease H-like superfamily/Ribonuclease H"/>
    <property type="match status" value="1"/>
</dbReference>
<gene>
    <name evidence="1" type="ORF">EVAR_87073_1</name>
</gene>
<accession>A0A4C1VQ95</accession>
<evidence type="ECO:0008006" key="3">
    <source>
        <dbReference type="Google" id="ProtNLM"/>
    </source>
</evidence>
<dbReference type="GO" id="GO:0003676">
    <property type="term" value="F:nucleic acid binding"/>
    <property type="evidence" value="ECO:0007669"/>
    <property type="project" value="InterPro"/>
</dbReference>
<dbReference type="AlphaFoldDB" id="A0A4C1VQ95"/>
<evidence type="ECO:0000313" key="2">
    <source>
        <dbReference type="Proteomes" id="UP000299102"/>
    </source>
</evidence>
<reference evidence="1 2" key="1">
    <citation type="journal article" date="2019" name="Commun. Biol.">
        <title>The bagworm genome reveals a unique fibroin gene that provides high tensile strength.</title>
        <authorList>
            <person name="Kono N."/>
            <person name="Nakamura H."/>
            <person name="Ohtoshi R."/>
            <person name="Tomita M."/>
            <person name="Numata K."/>
            <person name="Arakawa K."/>
        </authorList>
    </citation>
    <scope>NUCLEOTIDE SEQUENCE [LARGE SCALE GENOMIC DNA]</scope>
</reference>
<dbReference type="EMBL" id="BGZK01000388">
    <property type="protein sequence ID" value="GBP40811.1"/>
    <property type="molecule type" value="Genomic_DNA"/>
</dbReference>
<keyword evidence="2" id="KW-1185">Reference proteome</keyword>
<dbReference type="Proteomes" id="UP000299102">
    <property type="component" value="Unassembled WGS sequence"/>
</dbReference>
<protein>
    <recommendedName>
        <fullName evidence="3">Histone-lysine N-methyltransferase SETMAR</fullName>
    </recommendedName>
</protein>
<organism evidence="1 2">
    <name type="scientific">Eumeta variegata</name>
    <name type="common">Bagworm moth</name>
    <name type="synonym">Eumeta japonica</name>
    <dbReference type="NCBI Taxonomy" id="151549"/>
    <lineage>
        <taxon>Eukaryota</taxon>
        <taxon>Metazoa</taxon>
        <taxon>Ecdysozoa</taxon>
        <taxon>Arthropoda</taxon>
        <taxon>Hexapoda</taxon>
        <taxon>Insecta</taxon>
        <taxon>Pterygota</taxon>
        <taxon>Neoptera</taxon>
        <taxon>Endopterygota</taxon>
        <taxon>Lepidoptera</taxon>
        <taxon>Glossata</taxon>
        <taxon>Ditrysia</taxon>
        <taxon>Tineoidea</taxon>
        <taxon>Psychidae</taxon>
        <taxon>Oiketicinae</taxon>
        <taxon>Eumeta</taxon>
    </lineage>
</organism>
<sequence length="142" mass="15614">MTMISHAETTRFLEGQKIELTDHPPYCPDLAANYFHLFPSLGMKDIERPTHGFSRRRSLVQDSTAAPAPMNKLSCSLTSAVNKCLRAPDISYVAPSADGGVTGAARCRRQAPPVVKNSFRKLVKTNLLSPPMKGSCLWKLPM</sequence>